<dbReference type="InterPro" id="IPR000152">
    <property type="entry name" value="EGF-type_Asp/Asn_hydroxyl_site"/>
</dbReference>
<keyword evidence="7" id="KW-0130">Cell adhesion</keyword>
<dbReference type="CDD" id="cd11304">
    <property type="entry name" value="Cadherin_repeat"/>
    <property type="match status" value="12"/>
</dbReference>
<dbReference type="SUPFAM" id="SSF49899">
    <property type="entry name" value="Concanavalin A-like lectins/glucanases"/>
    <property type="match status" value="2"/>
</dbReference>
<keyword evidence="3 15" id="KW-0812">Transmembrane</keyword>
<dbReference type="SMART" id="SM00112">
    <property type="entry name" value="CA"/>
    <property type="match status" value="12"/>
</dbReference>
<dbReference type="Pfam" id="PF02210">
    <property type="entry name" value="Laminin_G_2"/>
    <property type="match status" value="1"/>
</dbReference>
<dbReference type="SMART" id="SM00181">
    <property type="entry name" value="EGF"/>
    <property type="match status" value="5"/>
</dbReference>
<dbReference type="FunFam" id="2.60.40.60:FF:000092">
    <property type="entry name" value="Protocadherin 8"/>
    <property type="match status" value="1"/>
</dbReference>
<dbReference type="GO" id="GO:0007423">
    <property type="term" value="P:sensory organ development"/>
    <property type="evidence" value="ECO:0007669"/>
    <property type="project" value="UniProtKB-ARBA"/>
</dbReference>
<dbReference type="InterPro" id="IPR001791">
    <property type="entry name" value="Laminin_G"/>
</dbReference>
<dbReference type="SUPFAM" id="SSF57184">
    <property type="entry name" value="Growth factor receptor domain"/>
    <property type="match status" value="1"/>
</dbReference>
<dbReference type="EMBL" id="OB660045">
    <property type="protein sequence ID" value="CAD7222322.1"/>
    <property type="molecule type" value="Genomic_DNA"/>
</dbReference>
<sequence>MQGSPTSSTAIIIVVFVESSPPSTVNWIPRLTGTGSIRVVVQDTNDHSPVFLGTIGDMGMTVHVAENAPAHFVISQLTATDADAGINAKSRYSLRQNPSGFFHIDEHDATLTALVSFDREVQPSFDLVVAASDSSLSEPRTTLLNVTVLIDDLNDNAPAFDQDRAIVYLPDPTEAGGFVFGARVHDPDDGRNGVVTFQLTGQDADKFYVEWSTGIIRASKRLTGERYTLEVQATDQGQKPFSTSMILDVLLKPAQEFPVFTPFTSNQPMSFVFPESTVDTEVVALSARSPKYNTGASDVTFHLMAGGEGFKVDSSSGRVYIEGGLDYEAKKQYEVWIEARDSDVPALGTTIRLEVNVTDVNDNQPVFGMPVYNASIMEEQYPPQSVLQVQATDRDSGKNAEISYRLKPSEDGEIERVFEIDAETGEIFTKVQLDLEEVDFYSLTVEAFDHGLPAQLTSSALVLVTVLDKNDNPPRFTRLFSVNVTENAPVGSFVIQVRSSDRDIGFNANASYSFTENPGNLFEIDPGSGNVTVVAPIDREVKDEYLLKVSAVDGSWRAETPLTINVLDQNDNAPLFSKDMYQFRVPELTRNVAFIGKVKATDKDKHGPNSAISYVLRHPSDFFSIDASTGEILSKQPLQYKSTSRGPSPENEYSLNVIATDQGKPPLSSEARVTVTVIDQNNNRPKFEQHSYFGPVPETTPAGIRVLRIKANDPNDSGPNAEIEYTKIGGNGSLYFDVDSKSGWISVANELLGRQNLYYQLVVRASDHGIPSLQDEVSVTFLVTGENSFSPSFSAPNYRMIIPENEPVGSAILTVSAIDNDSGPNGIIRYGIAEGDLLRKFKVDPKSGTIYVNESLDFDKTPEYSLEVVASDSGFHARTTKTVVKILLTDVNDNPPVFAKPLFVASVKENSPVDTEVFTLSATDADSGRNAIIAYSIVGGNGKDFFQVNSQSGLITTRSSFDYETVQEYTLDIVASNPDNKQFGSAQVLVKIVGENEFFPKFVQSVFQFTVSESAQIGTRVGLIEATDQDAGEDGEIFYLFVGSSNDKGFSIRAETGEILVARDLDRESQSRVVLTVMAKNRGSIRGNDTDEAQVIISIKDGNDPPVFQRPIYRETINEDADLGTEVVQVFAIDNDVRIQNKEFIYTILEGDPEQVFKVHPQRGVVEIMKSLDREKVAKYDLVIGAVDYGIPPQTGTTLVFVTVGDVNDNPPILKEDDLIGHVTENEPAGVNVLTLRATDPDLPVNGPPFSYRLVGGKHSKYFEVNGETGVIRTTREVDHEVTSELEIEVEAKDNGRPRMKAVYTVKVLVKDENDSPSSGRSVAVDLMAWDGDFPGGFVAEIKPNDPDSVGDYSCRLVSGSRSLFSIPSGCNLHAGRIERGGSYSLTISGNDGRHPDVTSAVTLRINAFDQDTLDNGLTLRVYHMTTQEFLTEFYKGVLQVLRPIADSVLLSHHQERNFSIAFDPCQENPCEHDGFCQQVLSLNTKETVTVDSPDVILTTPLIRRTFGCLCTDGFTGERCSHRKDPCDPNPCEAGGTCTRHGNDFTCSCPPTRAGDRCEVRRSNACDGFPCENGGTCRETPDGLFFCICRPGYRGNSCEITAESCRPNPCLNGGTCLDLRPGYRCQCPPSYFGKHCEDSSFGFGPYSYMTFSSLDPTTNDLALTFASNKPNSLLVYNFGQQSGGRSDFVALELVNGKPKFSFGGSRTVIASVEVDRYVADGQWHKVTATRNGRVISLSVATCSQNGDSCEECTPGNPSCYKDSTGFAGTLNFNGNPMFVGGIDTIDHIRDRPSQVGTNDFVGCVQSLSVNGRTLNMSSPERAIGVSDTCGRMGDPCLEDTCGENALCYDRWDRAICRCPNGLIANDCSDAFKPVSITGAGFIQFEITEKLRRSQLVAGVMFQERWRRAIVWDQLTTTGNTRGRKTLSLKFRTLDVTGLLLYSATGQDYTLLELRDGLVHYTSRLSSSAYPINMTLHDLHLADGTWHNLTVVRFNQSVFIEVDGQLAGDELEATSVHDFLDAYLTDLSLGGASAQDILTNDVGIGFRGCVSTFTINGEVQALNGTGSVVDGSLVGFVEPGCTSAALGASASADPLSVGVTLVIVFFVILFVAILASFVVFRFRRSKRPPHSPHHHDASTVPHFKSPLPPVTTAAHLNHHSMHPHSSSGSSSVISRHQNGSGPPVGVSFPMTATGPVRGGPHAHQDSGYGGEVSPGSHEDLIRRKQQRPPDILERDMINKSPASLSLHMAEDGSLVLRESPTLTTMGESEAAEHYDLENASSIAPSDIDIVYHYKGYREARLKATALQNFNNQHSHHSPAHGPSPLSFARDSPRAMLLRAGGASPATVGARDSPNAHKMQSTPLARLSPSSEMSQPTPRILTLQDISGKPLQRALLASTPAGAGIASERSLNSPVSHLTGSGSSGSMNPGSSAIAVSSAAAQMVVGPAGVMHLRGKSDSSANRLTPTRNMMSRLTPDRFSAGPGIPLRNSSSLLNTLDAVSSSSDDTTRGGGGGGGGKRKKAGRRPANGRRDSSSDESGNDSFSEYDCDGENSYEKVDSGPPTLRRNPGGGGGNHLPPNSSHSRLFMTQHQKNDLNLGTPHHIRAGSGGLMAQGPPNGIREEGPPPYPSMSSFGAPLSKLVDSEEEYKMMNGGSHDGPPMNNAHPATWDYLLNWGPNFDNLAGVFKDIAALPDDPPLPPNVPPPPAPRNPMSSLSRLPHHMTNGNPLLGSYHHSRQHSTPKNPGEEYV</sequence>
<dbReference type="GO" id="GO:0005509">
    <property type="term" value="F:calcium ion binding"/>
    <property type="evidence" value="ECO:0007669"/>
    <property type="project" value="UniProtKB-UniRule"/>
</dbReference>
<dbReference type="OrthoDB" id="6252479at2759"/>
<feature type="disulfide bond" evidence="13">
    <location>
        <begin position="1627"/>
        <end position="1636"/>
    </location>
</feature>
<feature type="compositionally biased region" description="Polar residues" evidence="14">
    <location>
        <begin position="2486"/>
        <end position="2503"/>
    </location>
</feature>
<keyword evidence="5" id="KW-0677">Repeat</keyword>
<accession>A0A7R8W403</accession>
<dbReference type="InterPro" id="IPR009030">
    <property type="entry name" value="Growth_fac_rcpt_cys_sf"/>
</dbReference>
<feature type="transmembrane region" description="Helical" evidence="15">
    <location>
        <begin position="2094"/>
        <end position="2119"/>
    </location>
</feature>
<dbReference type="FunFam" id="2.60.40.60:FF:000029">
    <property type="entry name" value="Cadherin EGF LAG seven-pass G-type receptor 3"/>
    <property type="match status" value="1"/>
</dbReference>
<dbReference type="GO" id="GO:0030182">
    <property type="term" value="P:neuron differentiation"/>
    <property type="evidence" value="ECO:0007669"/>
    <property type="project" value="UniProtKB-ARBA"/>
</dbReference>
<keyword evidence="4" id="KW-0732">Signal</keyword>
<dbReference type="InterPro" id="IPR000742">
    <property type="entry name" value="EGF"/>
</dbReference>
<gene>
    <name evidence="16" type="ORF">CTOB1V02_LOCUS333</name>
</gene>
<dbReference type="Pfam" id="PF00008">
    <property type="entry name" value="EGF"/>
    <property type="match status" value="2"/>
</dbReference>
<feature type="compositionally biased region" description="Pro residues" evidence="14">
    <location>
        <begin position="2691"/>
        <end position="2706"/>
    </location>
</feature>
<dbReference type="GO" id="GO:0051239">
    <property type="term" value="P:regulation of multicellular organismal process"/>
    <property type="evidence" value="ECO:0007669"/>
    <property type="project" value="UniProtKB-ARBA"/>
</dbReference>
<dbReference type="GO" id="GO:0045296">
    <property type="term" value="F:cadherin binding"/>
    <property type="evidence" value="ECO:0007669"/>
    <property type="project" value="TreeGrafter"/>
</dbReference>
<dbReference type="Pfam" id="PF00054">
    <property type="entry name" value="Laminin_G_1"/>
    <property type="match status" value="1"/>
</dbReference>
<dbReference type="PROSITE" id="PS00022">
    <property type="entry name" value="EGF_1"/>
    <property type="match status" value="4"/>
</dbReference>
<dbReference type="SMART" id="SM00282">
    <property type="entry name" value="LamG"/>
    <property type="match status" value="2"/>
</dbReference>
<reference evidence="16" key="1">
    <citation type="submission" date="2020-11" db="EMBL/GenBank/DDBJ databases">
        <authorList>
            <person name="Tran Van P."/>
        </authorList>
    </citation>
    <scope>NUCLEOTIDE SEQUENCE</scope>
</reference>
<keyword evidence="8 15" id="KW-1133">Transmembrane helix</keyword>
<dbReference type="GO" id="GO:0007163">
    <property type="term" value="P:establishment or maintenance of cell polarity"/>
    <property type="evidence" value="ECO:0007669"/>
    <property type="project" value="UniProtKB-ARBA"/>
</dbReference>
<evidence type="ECO:0000256" key="4">
    <source>
        <dbReference type="ARBA" id="ARBA00022729"/>
    </source>
</evidence>
<feature type="region of interest" description="Disordered" evidence="14">
    <location>
        <begin position="2340"/>
        <end position="2374"/>
    </location>
</feature>
<dbReference type="InterPro" id="IPR015919">
    <property type="entry name" value="Cadherin-like_sf"/>
</dbReference>
<feature type="compositionally biased region" description="Low complexity" evidence="14">
    <location>
        <begin position="2418"/>
        <end position="2427"/>
    </location>
</feature>
<dbReference type="FunFam" id="2.10.25.10:FF:000472">
    <property type="entry name" value="Uncharacterized protein, isoform A"/>
    <property type="match status" value="1"/>
</dbReference>
<evidence type="ECO:0000256" key="11">
    <source>
        <dbReference type="ARBA" id="ARBA00023180"/>
    </source>
</evidence>
<feature type="region of interest" description="Disordered" evidence="14">
    <location>
        <begin position="2402"/>
        <end position="2427"/>
    </location>
</feature>
<dbReference type="Gene3D" id="2.60.120.200">
    <property type="match status" value="2"/>
</dbReference>
<evidence type="ECO:0000256" key="3">
    <source>
        <dbReference type="ARBA" id="ARBA00022692"/>
    </source>
</evidence>
<dbReference type="GO" id="GO:0008013">
    <property type="term" value="F:beta-catenin binding"/>
    <property type="evidence" value="ECO:0007669"/>
    <property type="project" value="TreeGrafter"/>
</dbReference>
<dbReference type="FunFam" id="2.60.40.60:FF:000061">
    <property type="entry name" value="FAT atypical cadherin 3"/>
    <property type="match status" value="1"/>
</dbReference>
<dbReference type="PROSITE" id="PS50268">
    <property type="entry name" value="CADHERIN_2"/>
    <property type="match status" value="12"/>
</dbReference>
<dbReference type="FunFam" id="2.60.40.60:FF:000035">
    <property type="entry name" value="Protocadherin Fat 3"/>
    <property type="match status" value="1"/>
</dbReference>
<keyword evidence="10 13" id="KW-1015">Disulfide bond</keyword>
<feature type="compositionally biased region" description="Polar residues" evidence="14">
    <location>
        <begin position="2356"/>
        <end position="2374"/>
    </location>
</feature>
<evidence type="ECO:0000256" key="15">
    <source>
        <dbReference type="SAM" id="Phobius"/>
    </source>
</evidence>
<dbReference type="FunFam" id="2.60.40.60:FF:000037">
    <property type="entry name" value="FAT atypical cadherin 1"/>
    <property type="match status" value="1"/>
</dbReference>
<dbReference type="SUPFAM" id="SSF49313">
    <property type="entry name" value="Cadherin-like"/>
    <property type="match status" value="12"/>
</dbReference>
<dbReference type="PROSITE" id="PS50026">
    <property type="entry name" value="EGF_3"/>
    <property type="match status" value="4"/>
</dbReference>
<dbReference type="PROSITE" id="PS50025">
    <property type="entry name" value="LAM_G_DOMAIN"/>
    <property type="match status" value="2"/>
</dbReference>
<feature type="disulfide bond" evidence="13">
    <location>
        <begin position="1858"/>
        <end position="1867"/>
    </location>
</feature>
<feature type="region of interest" description="Disordered" evidence="14">
    <location>
        <begin position="2127"/>
        <end position="2215"/>
    </location>
</feature>
<feature type="compositionally biased region" description="Polar residues" evidence="14">
    <location>
        <begin position="2456"/>
        <end position="2470"/>
    </location>
</feature>
<comment type="subcellular location">
    <subcellularLocation>
        <location evidence="1">Membrane</location>
        <topology evidence="1">Single-pass membrane protein</topology>
    </subcellularLocation>
</comment>
<dbReference type="CDD" id="cd00110">
    <property type="entry name" value="LamG"/>
    <property type="match status" value="2"/>
</dbReference>
<evidence type="ECO:0000313" key="16">
    <source>
        <dbReference type="EMBL" id="CAD7222322.1"/>
    </source>
</evidence>
<evidence type="ECO:0000256" key="1">
    <source>
        <dbReference type="ARBA" id="ARBA00004167"/>
    </source>
</evidence>
<name>A0A7R8W403_9CRUS</name>
<comment type="caution">
    <text evidence="13">Lacks conserved residue(s) required for the propagation of feature annotation.</text>
</comment>
<dbReference type="PROSITE" id="PS00232">
    <property type="entry name" value="CADHERIN_1"/>
    <property type="match status" value="6"/>
</dbReference>
<dbReference type="Gene3D" id="2.10.25.10">
    <property type="entry name" value="Laminin"/>
    <property type="match status" value="4"/>
</dbReference>
<dbReference type="PROSITE" id="PS00010">
    <property type="entry name" value="ASX_HYDROXYL"/>
    <property type="match status" value="1"/>
</dbReference>
<dbReference type="PANTHER" id="PTHR24027:SF438">
    <property type="entry name" value="CADHERIN 23"/>
    <property type="match status" value="1"/>
</dbReference>
<evidence type="ECO:0000256" key="9">
    <source>
        <dbReference type="ARBA" id="ARBA00023136"/>
    </source>
</evidence>
<dbReference type="GO" id="GO:0016342">
    <property type="term" value="C:catenin complex"/>
    <property type="evidence" value="ECO:0007669"/>
    <property type="project" value="TreeGrafter"/>
</dbReference>
<dbReference type="PROSITE" id="PS01186">
    <property type="entry name" value="EGF_2"/>
    <property type="match status" value="2"/>
</dbReference>
<dbReference type="Pfam" id="PF12661">
    <property type="entry name" value="hEGF"/>
    <property type="match status" value="1"/>
</dbReference>
<dbReference type="InterPro" id="IPR013320">
    <property type="entry name" value="ConA-like_dom_sf"/>
</dbReference>
<keyword evidence="2 13" id="KW-0245">EGF-like domain</keyword>
<dbReference type="PANTHER" id="PTHR24027">
    <property type="entry name" value="CADHERIN-23"/>
    <property type="match status" value="1"/>
</dbReference>
<evidence type="ECO:0000256" key="10">
    <source>
        <dbReference type="ARBA" id="ARBA00023157"/>
    </source>
</evidence>
<evidence type="ECO:0000256" key="13">
    <source>
        <dbReference type="PROSITE-ProRule" id="PRU00076"/>
    </source>
</evidence>
<evidence type="ECO:0000256" key="7">
    <source>
        <dbReference type="ARBA" id="ARBA00022889"/>
    </source>
</evidence>
<evidence type="ECO:0000256" key="14">
    <source>
        <dbReference type="SAM" id="MobiDB-lite"/>
    </source>
</evidence>
<dbReference type="InterPro" id="IPR013032">
    <property type="entry name" value="EGF-like_CS"/>
</dbReference>
<dbReference type="GO" id="GO:0001736">
    <property type="term" value="P:establishment of planar polarity"/>
    <property type="evidence" value="ECO:0007669"/>
    <property type="project" value="UniProtKB-ARBA"/>
</dbReference>
<feature type="region of interest" description="Disordered" evidence="14">
    <location>
        <begin position="2691"/>
        <end position="2746"/>
    </location>
</feature>
<dbReference type="Gene3D" id="2.60.40.60">
    <property type="entry name" value="Cadherins"/>
    <property type="match status" value="12"/>
</dbReference>
<dbReference type="FunFam" id="2.60.40.60:FF:000020">
    <property type="entry name" value="Dachsous cadherin-related 1b"/>
    <property type="match status" value="2"/>
</dbReference>
<feature type="compositionally biased region" description="Polar residues" evidence="14">
    <location>
        <begin position="2407"/>
        <end position="2417"/>
    </location>
</feature>
<dbReference type="InterPro" id="IPR020894">
    <property type="entry name" value="Cadherin_CS"/>
</dbReference>
<feature type="disulfide bond" evidence="13">
    <location>
        <begin position="1589"/>
        <end position="1598"/>
    </location>
</feature>
<dbReference type="PRINTS" id="PR00205">
    <property type="entry name" value="CADHERIN"/>
</dbReference>
<dbReference type="FunFam" id="2.60.40.60:FF:000080">
    <property type="entry name" value="FAT atypical cadherin 1"/>
    <property type="match status" value="1"/>
</dbReference>
<dbReference type="SMART" id="SM00179">
    <property type="entry name" value="EGF_CA"/>
    <property type="match status" value="4"/>
</dbReference>
<proteinExistence type="predicted"/>
<feature type="region of interest" description="Disordered" evidence="14">
    <location>
        <begin position="2450"/>
        <end position="2581"/>
    </location>
</feature>
<feature type="disulfide bond" evidence="13">
    <location>
        <begin position="1549"/>
        <end position="1558"/>
    </location>
</feature>
<dbReference type="GO" id="GO:0120036">
    <property type="term" value="P:plasma membrane bounded cell projection organization"/>
    <property type="evidence" value="ECO:0007669"/>
    <property type="project" value="UniProtKB-ARBA"/>
</dbReference>
<dbReference type="InterPro" id="IPR039808">
    <property type="entry name" value="Cadherin"/>
</dbReference>
<dbReference type="InterPro" id="IPR002126">
    <property type="entry name" value="Cadherin-like_dom"/>
</dbReference>
<evidence type="ECO:0000256" key="12">
    <source>
        <dbReference type="PROSITE-ProRule" id="PRU00043"/>
    </source>
</evidence>
<evidence type="ECO:0000256" key="6">
    <source>
        <dbReference type="ARBA" id="ARBA00022837"/>
    </source>
</evidence>
<evidence type="ECO:0000256" key="2">
    <source>
        <dbReference type="ARBA" id="ARBA00022536"/>
    </source>
</evidence>
<feature type="compositionally biased region" description="Low complexity" evidence="14">
    <location>
        <begin position="2162"/>
        <end position="2175"/>
    </location>
</feature>
<keyword evidence="6 12" id="KW-0106">Calcium</keyword>
<organism evidence="16">
    <name type="scientific">Cyprideis torosa</name>
    <dbReference type="NCBI Taxonomy" id="163714"/>
    <lineage>
        <taxon>Eukaryota</taxon>
        <taxon>Metazoa</taxon>
        <taxon>Ecdysozoa</taxon>
        <taxon>Arthropoda</taxon>
        <taxon>Crustacea</taxon>
        <taxon>Oligostraca</taxon>
        <taxon>Ostracoda</taxon>
        <taxon>Podocopa</taxon>
        <taxon>Podocopida</taxon>
        <taxon>Cytherocopina</taxon>
        <taxon>Cytheroidea</taxon>
        <taxon>Cytherideidae</taxon>
        <taxon>Cyprideis</taxon>
    </lineage>
</organism>
<evidence type="ECO:0000256" key="8">
    <source>
        <dbReference type="ARBA" id="ARBA00022989"/>
    </source>
</evidence>
<dbReference type="InterPro" id="IPR001881">
    <property type="entry name" value="EGF-like_Ca-bd_dom"/>
</dbReference>
<feature type="compositionally biased region" description="Basic residues" evidence="14">
    <location>
        <begin position="2515"/>
        <end position="2526"/>
    </location>
</feature>
<dbReference type="CDD" id="cd00054">
    <property type="entry name" value="EGF_CA"/>
    <property type="match status" value="3"/>
</dbReference>
<dbReference type="FunFam" id="2.60.40.60:FF:000116">
    <property type="entry name" value="Dachsous cadherin-related 2"/>
    <property type="match status" value="1"/>
</dbReference>
<dbReference type="Pfam" id="PF00028">
    <property type="entry name" value="Cadherin"/>
    <property type="match status" value="12"/>
</dbReference>
<keyword evidence="9 15" id="KW-0472">Membrane</keyword>
<dbReference type="GO" id="GO:0050793">
    <property type="term" value="P:regulation of developmental process"/>
    <property type="evidence" value="ECO:0007669"/>
    <property type="project" value="UniProtKB-ARBA"/>
</dbReference>
<keyword evidence="11" id="KW-0325">Glycoprotein</keyword>
<evidence type="ECO:0000256" key="5">
    <source>
        <dbReference type="ARBA" id="ARBA00022737"/>
    </source>
</evidence>
<dbReference type="GO" id="GO:0016477">
    <property type="term" value="P:cell migration"/>
    <property type="evidence" value="ECO:0007669"/>
    <property type="project" value="TreeGrafter"/>
</dbReference>
<dbReference type="GO" id="GO:0007156">
    <property type="term" value="P:homophilic cell adhesion via plasma membrane adhesion molecules"/>
    <property type="evidence" value="ECO:0007669"/>
    <property type="project" value="InterPro"/>
</dbReference>
<dbReference type="FunFam" id="2.60.40.60:FF:000106">
    <property type="entry name" value="FAT atypical cadherin 4"/>
    <property type="match status" value="1"/>
</dbReference>
<protein>
    <submittedName>
        <fullName evidence="16">Uncharacterized protein</fullName>
    </submittedName>
</protein>